<sequence>MREYLIYCEDCKEYTILGKYIKKKKQYQGEYSLLYNDHIENDEILHRFIINHLGHPLKAVSSESKEYVEILRAGAHFMEDDIENLVAESIKEKQYEARDVAMERELGQLNFNILLKLFEEEANSLAKIATATSAESQFLLGKEEGIKKAMDILKDLMERTNALYS</sequence>
<dbReference type="Proteomes" id="UP000245998">
    <property type="component" value="Unassembled WGS sequence"/>
</dbReference>
<keyword evidence="2" id="KW-1185">Reference proteome</keyword>
<comment type="caution">
    <text evidence="1">The sequence shown here is derived from an EMBL/GenBank/DDBJ whole genome shotgun (WGS) entry which is preliminary data.</text>
</comment>
<gene>
    <name evidence="1" type="ORF">DCC39_14795</name>
</gene>
<organism evidence="1 2">
    <name type="scientific">Pueribacillus theae</name>
    <dbReference type="NCBI Taxonomy" id="2171751"/>
    <lineage>
        <taxon>Bacteria</taxon>
        <taxon>Bacillati</taxon>
        <taxon>Bacillota</taxon>
        <taxon>Bacilli</taxon>
        <taxon>Bacillales</taxon>
        <taxon>Bacillaceae</taxon>
        <taxon>Pueribacillus</taxon>
    </lineage>
</organism>
<dbReference type="EMBL" id="QCZG01000037">
    <property type="protein sequence ID" value="PWA08412.1"/>
    <property type="molecule type" value="Genomic_DNA"/>
</dbReference>
<dbReference type="OrthoDB" id="2470430at2"/>
<proteinExistence type="predicted"/>
<reference evidence="1 2" key="1">
    <citation type="submission" date="2018-04" db="EMBL/GenBank/DDBJ databases">
        <title>Camelliibacillus theae gen. nov., sp. nov., isolated from Pu'er tea.</title>
        <authorList>
            <person name="Niu L."/>
        </authorList>
    </citation>
    <scope>NUCLEOTIDE SEQUENCE [LARGE SCALE GENOMIC DNA]</scope>
    <source>
        <strain evidence="1 2">T8</strain>
    </source>
</reference>
<dbReference type="RefSeq" id="WP_116555676.1">
    <property type="nucleotide sequence ID" value="NZ_QCZG01000037.1"/>
</dbReference>
<evidence type="ECO:0000313" key="1">
    <source>
        <dbReference type="EMBL" id="PWA08412.1"/>
    </source>
</evidence>
<accession>A0A2U1JTH4</accession>
<name>A0A2U1JTH4_9BACI</name>
<evidence type="ECO:0000313" key="2">
    <source>
        <dbReference type="Proteomes" id="UP000245998"/>
    </source>
</evidence>
<protein>
    <submittedName>
        <fullName evidence="1">Uncharacterized protein</fullName>
    </submittedName>
</protein>
<dbReference type="AlphaFoldDB" id="A0A2U1JTH4"/>